<evidence type="ECO:0000256" key="2">
    <source>
        <dbReference type="SAM" id="MobiDB-lite"/>
    </source>
</evidence>
<evidence type="ECO:0000256" key="1">
    <source>
        <dbReference type="ARBA" id="ARBA00010457"/>
    </source>
</evidence>
<dbReference type="Proteomes" id="UP000677413">
    <property type="component" value="Unassembled WGS sequence"/>
</dbReference>
<dbReference type="AlphaFoldDB" id="A0A941BDC4"/>
<proteinExistence type="inferred from homology"/>
<dbReference type="GO" id="GO:0046872">
    <property type="term" value="F:metal ion binding"/>
    <property type="evidence" value="ECO:0007669"/>
    <property type="project" value="InterPro"/>
</dbReference>
<evidence type="ECO:0000313" key="3">
    <source>
        <dbReference type="EMBL" id="MBQ0849359.1"/>
    </source>
</evidence>
<dbReference type="SUPFAM" id="SSF49329">
    <property type="entry name" value="Cu,Zn superoxide dismutase-like"/>
    <property type="match status" value="1"/>
</dbReference>
<dbReference type="Gene3D" id="2.60.40.200">
    <property type="entry name" value="Superoxide dismutase, copper/zinc binding domain"/>
    <property type="match status" value="1"/>
</dbReference>
<feature type="region of interest" description="Disordered" evidence="2">
    <location>
        <begin position="61"/>
        <end position="90"/>
    </location>
</feature>
<dbReference type="PROSITE" id="PS00332">
    <property type="entry name" value="SOD_CU_ZN_2"/>
    <property type="match status" value="1"/>
</dbReference>
<comment type="similarity">
    <text evidence="1">Belongs to the Cu-Zn superoxide dismutase family.</text>
</comment>
<reference evidence="3 4" key="1">
    <citation type="submission" date="2021-04" db="EMBL/GenBank/DDBJ databases">
        <authorList>
            <person name="Tang X."/>
            <person name="Zhou X."/>
            <person name="Chen X."/>
            <person name="Cernava T."/>
            <person name="Zhang C."/>
        </authorList>
    </citation>
    <scope>NUCLEOTIDE SEQUENCE [LARGE SCALE GENOMIC DNA]</scope>
    <source>
        <strain evidence="3 4">BH-SS-21</strain>
    </source>
</reference>
<feature type="compositionally biased region" description="Low complexity" evidence="2">
    <location>
        <begin position="61"/>
        <end position="88"/>
    </location>
</feature>
<accession>A0A941BDC4</accession>
<organism evidence="3 4">
    <name type="scientific">Streptomyces liliiviolaceus</name>
    <dbReference type="NCBI Taxonomy" id="2823109"/>
    <lineage>
        <taxon>Bacteria</taxon>
        <taxon>Bacillati</taxon>
        <taxon>Actinomycetota</taxon>
        <taxon>Actinomycetes</taxon>
        <taxon>Kitasatosporales</taxon>
        <taxon>Streptomycetaceae</taxon>
        <taxon>Streptomyces</taxon>
    </lineage>
</organism>
<dbReference type="InterPro" id="IPR036423">
    <property type="entry name" value="SOD-like_Cu/Zn_dom_sf"/>
</dbReference>
<protein>
    <submittedName>
        <fullName evidence="3">Superoxide dismutase family protein</fullName>
    </submittedName>
</protein>
<keyword evidence="4" id="KW-1185">Reference proteome</keyword>
<name>A0A941BDC4_9ACTN</name>
<feature type="compositionally biased region" description="Low complexity" evidence="2">
    <location>
        <begin position="7"/>
        <end position="20"/>
    </location>
</feature>
<dbReference type="EMBL" id="JAGPYQ010000001">
    <property type="protein sequence ID" value="MBQ0849359.1"/>
    <property type="molecule type" value="Genomic_DNA"/>
</dbReference>
<dbReference type="InterPro" id="IPR018152">
    <property type="entry name" value="SOD_Cu/Zn_BS"/>
</dbReference>
<gene>
    <name evidence="3" type="ORF">J8N05_14215</name>
</gene>
<comment type="caution">
    <text evidence="3">The sequence shown here is derived from an EMBL/GenBank/DDBJ whole genome shotgun (WGS) entry which is preliminary data.</text>
</comment>
<evidence type="ECO:0000313" key="4">
    <source>
        <dbReference type="Proteomes" id="UP000677413"/>
    </source>
</evidence>
<sequence length="241" mass="24393">MTSGIDSTQGTQGTESTEGAEGADRLGGIAGAVVRRTVLLLAGTLASVALTAFTAGTSDATVSADSASAGSGPADSASTDSDSDSAPGYRMRTDARFAPPGAFVPSAAVTYDGTGLVPPAAWIEVSQRSEERGRTTVALRVTGLKAGHAYGVHVHRDPCGAEPAAAGGHYQHRPSTDPAAANPENEVWLDFTADDRGEGGASARHDWNFRRGEAASVVLHAEPGGAGARLACFTVPFGWAG</sequence>
<feature type="region of interest" description="Disordered" evidence="2">
    <location>
        <begin position="1"/>
        <end position="23"/>
    </location>
</feature>
<dbReference type="GO" id="GO:0006801">
    <property type="term" value="P:superoxide metabolic process"/>
    <property type="evidence" value="ECO:0007669"/>
    <property type="project" value="InterPro"/>
</dbReference>